<dbReference type="Pfam" id="PF02543">
    <property type="entry name" value="Carbam_trans_N"/>
    <property type="match status" value="1"/>
</dbReference>
<accession>A0A9W6KKV6</accession>
<dbReference type="PANTHER" id="PTHR34847:SF1">
    <property type="entry name" value="NODULATION PROTEIN U"/>
    <property type="match status" value="1"/>
</dbReference>
<organism evidence="4 5">
    <name type="scientific">Dactylosporangium matsuzakiense</name>
    <dbReference type="NCBI Taxonomy" id="53360"/>
    <lineage>
        <taxon>Bacteria</taxon>
        <taxon>Bacillati</taxon>
        <taxon>Actinomycetota</taxon>
        <taxon>Actinomycetes</taxon>
        <taxon>Micromonosporales</taxon>
        <taxon>Micromonosporaceae</taxon>
        <taxon>Dactylosporangium</taxon>
    </lineage>
</organism>
<dbReference type="AlphaFoldDB" id="A0A9W6KKV6"/>
<evidence type="ECO:0000313" key="5">
    <source>
        <dbReference type="Proteomes" id="UP001143480"/>
    </source>
</evidence>
<evidence type="ECO:0000259" key="3">
    <source>
        <dbReference type="Pfam" id="PF16861"/>
    </source>
</evidence>
<dbReference type="InterPro" id="IPR051338">
    <property type="entry name" value="NodU/CmcH_Carbamoyltrnsfr"/>
</dbReference>
<reference evidence="4" key="2">
    <citation type="submission" date="2023-01" db="EMBL/GenBank/DDBJ databases">
        <authorList>
            <person name="Sun Q."/>
            <person name="Evtushenko L."/>
        </authorList>
    </citation>
    <scope>NUCLEOTIDE SEQUENCE</scope>
    <source>
        <strain evidence="4">VKM Ac-1321</strain>
    </source>
</reference>
<dbReference type="InterPro" id="IPR003696">
    <property type="entry name" value="Carbtransf_dom"/>
</dbReference>
<evidence type="ECO:0000256" key="1">
    <source>
        <dbReference type="ARBA" id="ARBA00006129"/>
    </source>
</evidence>
<comment type="caution">
    <text evidence="4">The sequence shown here is derived from an EMBL/GenBank/DDBJ whole genome shotgun (WGS) entry which is preliminary data.</text>
</comment>
<feature type="domain" description="Carbamoyltransferase" evidence="2">
    <location>
        <begin position="280"/>
        <end position="320"/>
    </location>
</feature>
<name>A0A9W6KKV6_9ACTN</name>
<protein>
    <recommendedName>
        <fullName evidence="6">Carbamoyltransferase</fullName>
    </recommendedName>
</protein>
<evidence type="ECO:0000313" key="4">
    <source>
        <dbReference type="EMBL" id="GLL02136.1"/>
    </source>
</evidence>
<dbReference type="PANTHER" id="PTHR34847">
    <property type="entry name" value="NODULATION PROTEIN U"/>
    <property type="match status" value="1"/>
</dbReference>
<proteinExistence type="inferred from homology"/>
<dbReference type="InterPro" id="IPR031730">
    <property type="entry name" value="Carbam_trans_C"/>
</dbReference>
<comment type="similarity">
    <text evidence="1">Belongs to the NodU/CmcH family.</text>
</comment>
<dbReference type="Pfam" id="PF16861">
    <property type="entry name" value="Carbam_trans_C"/>
    <property type="match status" value="1"/>
</dbReference>
<sequence length="644" mass="71390">MSPPDLMAFTTHRHDQSVALWRVDDDIITLSRYWEIERLSGYKHHEMPLYGPGHTPDALLDRLLAREGVSRAQVTDVWGTPGLRGSTPLPKFEAHGLPVHSLGHLFSGLCLDTAILRGSTIVALAMDGGPDFTLEPEVLGDRWYAGALLCEGELELVPVESPGLLWQAAQRHFGQEPGTLMALAHASPITVDCDLDAVLSEQYWGGFPLMQRCFEIVGGLIERARDAIVSGYGHQGQHFTREDLIGSAVMKIVEAASIAIARRNVDMLLKRGGIRPADAYLALSGGFALNCPTNSRLIDAYGFRGLLAPPCVNDSGQALGLGLLGFFARGDLRTRDLSTSLPYAGENRLRVHAAGTRWNDWIVDVRDFDEDLFVQDLQRQPVAWVDGAAEVGPRALGHRSLLGDPTRMATKHFLNRVKQRQWWRPVAPIVLEDHVAEWFTDGRRSPYMLETFRLAPEHALRVPAILHLDGTARIQTLSEADEPFLTRLLTAYHRASGVPIICNTSLNDRGEPIVNDADDTLNFCVRKGIEVAYIGRRRFQLDVTRANAPAEPQQRPFADMYAGLDRRPPPLFGPGADPELLFLLYIWPSLHSFIGTPGGAARLRSIVRLVTARDPTFRARAEQFTSYWQDLIEGRIAHGSSDAR</sequence>
<dbReference type="EMBL" id="BSFP01000021">
    <property type="protein sequence ID" value="GLL02136.1"/>
    <property type="molecule type" value="Genomic_DNA"/>
</dbReference>
<dbReference type="Gene3D" id="3.30.420.40">
    <property type="match status" value="1"/>
</dbReference>
<gene>
    <name evidence="4" type="ORF">GCM10017581_038780</name>
</gene>
<dbReference type="GO" id="GO:0003824">
    <property type="term" value="F:catalytic activity"/>
    <property type="evidence" value="ECO:0007669"/>
    <property type="project" value="InterPro"/>
</dbReference>
<dbReference type="Gene3D" id="3.90.870.20">
    <property type="entry name" value="Carbamoyltransferase, C-terminal domain"/>
    <property type="match status" value="1"/>
</dbReference>
<feature type="domain" description="Carbamoyltransferase C-terminal" evidence="3">
    <location>
        <begin position="379"/>
        <end position="536"/>
    </location>
</feature>
<evidence type="ECO:0008006" key="6">
    <source>
        <dbReference type="Google" id="ProtNLM"/>
    </source>
</evidence>
<dbReference type="Proteomes" id="UP001143480">
    <property type="component" value="Unassembled WGS sequence"/>
</dbReference>
<dbReference type="InterPro" id="IPR038152">
    <property type="entry name" value="Carbam_trans_C_sf"/>
</dbReference>
<evidence type="ECO:0000259" key="2">
    <source>
        <dbReference type="Pfam" id="PF02543"/>
    </source>
</evidence>
<reference evidence="4" key="1">
    <citation type="journal article" date="2014" name="Int. J. Syst. Evol. Microbiol.">
        <title>Complete genome sequence of Corynebacterium casei LMG S-19264T (=DSM 44701T), isolated from a smear-ripened cheese.</title>
        <authorList>
            <consortium name="US DOE Joint Genome Institute (JGI-PGF)"/>
            <person name="Walter F."/>
            <person name="Albersmeier A."/>
            <person name="Kalinowski J."/>
            <person name="Ruckert C."/>
        </authorList>
    </citation>
    <scope>NUCLEOTIDE SEQUENCE</scope>
    <source>
        <strain evidence="4">VKM Ac-1321</strain>
    </source>
</reference>
<keyword evidence="5" id="KW-1185">Reference proteome</keyword>